<sequence>MNKAVLTLGGLGLAYLIYRGSKMLAVDNVRGMRNKNPMNVVKTNIAWDGKVQGDDPTFESFKSYSYGIRAGAKLLTNYEKLYGLNTVRGLISRYAPAHENPTDAYINSVASAAGVGADEQISVKEKLPKLVKAIIHFEIGAVPFSTWYINNSIKELTA</sequence>
<evidence type="ECO:0000313" key="1">
    <source>
        <dbReference type="EMBL" id="MBJ7539247.1"/>
    </source>
</evidence>
<dbReference type="RefSeq" id="WP_199469652.1">
    <property type="nucleotide sequence ID" value="NZ_JAEMNX010000022.1"/>
</dbReference>
<dbReference type="AlphaFoldDB" id="A0A934JYG2"/>
<dbReference type="EMBL" id="JAEMNX010000022">
    <property type="protein sequence ID" value="MBJ7539247.1"/>
    <property type="molecule type" value="Genomic_DNA"/>
</dbReference>
<comment type="caution">
    <text evidence="1">The sequence shown here is derived from an EMBL/GenBank/DDBJ whole genome shotgun (WGS) entry which is preliminary data.</text>
</comment>
<proteinExistence type="predicted"/>
<reference evidence="1" key="1">
    <citation type="submission" date="2020-12" db="EMBL/GenBank/DDBJ databases">
        <title>Marinomonas arctica sp. nov., a psychrotolerant bacterium isolated from the Arctic.</title>
        <authorList>
            <person name="Zhang Y."/>
        </authorList>
    </citation>
    <scope>NUCLEOTIDE SEQUENCE</scope>
    <source>
        <strain evidence="1">C1424</strain>
    </source>
</reference>
<dbReference type="Proteomes" id="UP000628710">
    <property type="component" value="Unassembled WGS sequence"/>
</dbReference>
<keyword evidence="2" id="KW-1185">Reference proteome</keyword>
<gene>
    <name evidence="1" type="ORF">I8J31_16335</name>
</gene>
<accession>A0A934JYG2</accession>
<protein>
    <submittedName>
        <fullName evidence="1">Structural protein</fullName>
    </submittedName>
</protein>
<organism evidence="1 2">
    <name type="scientific">Marinomonas transparens</name>
    <dbReference type="NCBI Taxonomy" id="2795388"/>
    <lineage>
        <taxon>Bacteria</taxon>
        <taxon>Pseudomonadati</taxon>
        <taxon>Pseudomonadota</taxon>
        <taxon>Gammaproteobacteria</taxon>
        <taxon>Oceanospirillales</taxon>
        <taxon>Oceanospirillaceae</taxon>
        <taxon>Marinomonas</taxon>
    </lineage>
</organism>
<evidence type="ECO:0000313" key="2">
    <source>
        <dbReference type="Proteomes" id="UP000628710"/>
    </source>
</evidence>
<name>A0A934JYG2_9GAMM</name>